<dbReference type="Proteomes" id="UP001064048">
    <property type="component" value="Chromosome 23"/>
</dbReference>
<proteinExistence type="predicted"/>
<dbReference type="EMBL" id="CM046123">
    <property type="protein sequence ID" value="KAI8439263.1"/>
    <property type="molecule type" value="Genomic_DNA"/>
</dbReference>
<organism evidence="1 2">
    <name type="scientific">Choristoneura fumiferana</name>
    <name type="common">Spruce budworm moth</name>
    <name type="synonym">Archips fumiferana</name>
    <dbReference type="NCBI Taxonomy" id="7141"/>
    <lineage>
        <taxon>Eukaryota</taxon>
        <taxon>Metazoa</taxon>
        <taxon>Ecdysozoa</taxon>
        <taxon>Arthropoda</taxon>
        <taxon>Hexapoda</taxon>
        <taxon>Insecta</taxon>
        <taxon>Pterygota</taxon>
        <taxon>Neoptera</taxon>
        <taxon>Endopterygota</taxon>
        <taxon>Lepidoptera</taxon>
        <taxon>Glossata</taxon>
        <taxon>Ditrysia</taxon>
        <taxon>Tortricoidea</taxon>
        <taxon>Tortricidae</taxon>
        <taxon>Tortricinae</taxon>
        <taxon>Choristoneura</taxon>
    </lineage>
</organism>
<evidence type="ECO:0000313" key="2">
    <source>
        <dbReference type="Proteomes" id="UP001064048"/>
    </source>
</evidence>
<accession>A0ACC0KRW4</accession>
<comment type="caution">
    <text evidence="1">The sequence shown here is derived from an EMBL/GenBank/DDBJ whole genome shotgun (WGS) entry which is preliminary data.</text>
</comment>
<name>A0ACC0KRW4_CHOFU</name>
<evidence type="ECO:0000313" key="1">
    <source>
        <dbReference type="EMBL" id="KAI8439263.1"/>
    </source>
</evidence>
<reference evidence="1 2" key="1">
    <citation type="journal article" date="2022" name="Genome Biol. Evol.">
        <title>The Spruce Budworm Genome: Reconstructing the Evolutionary History of Antifreeze Proteins.</title>
        <authorList>
            <person name="Beliveau C."/>
            <person name="Gagne P."/>
            <person name="Picq S."/>
            <person name="Vernygora O."/>
            <person name="Keeling C.I."/>
            <person name="Pinkney K."/>
            <person name="Doucet D."/>
            <person name="Wen F."/>
            <person name="Johnston J.S."/>
            <person name="Maaroufi H."/>
            <person name="Boyle B."/>
            <person name="Laroche J."/>
            <person name="Dewar K."/>
            <person name="Juretic N."/>
            <person name="Blackburn G."/>
            <person name="Nisole A."/>
            <person name="Brunet B."/>
            <person name="Brandao M."/>
            <person name="Lumley L."/>
            <person name="Duan J."/>
            <person name="Quan G."/>
            <person name="Lucarotti C.J."/>
            <person name="Roe A.D."/>
            <person name="Sperling F.A.H."/>
            <person name="Levesque R.C."/>
            <person name="Cusson M."/>
        </authorList>
    </citation>
    <scope>NUCLEOTIDE SEQUENCE [LARGE SCALE GENOMIC DNA]</scope>
    <source>
        <strain evidence="1">Glfc:IPQL:Cfum</strain>
    </source>
</reference>
<keyword evidence="2" id="KW-1185">Reference proteome</keyword>
<gene>
    <name evidence="1" type="ORF">MSG28_013100</name>
</gene>
<protein>
    <submittedName>
        <fullName evidence="1">Uncharacterized protein</fullName>
    </submittedName>
</protein>
<sequence length="310" mass="36258">MGGNYSAMDPMEVPVPDLAKLLDRDGYLKSYEREIRRRYGCFKDLWERIESWPGGVDDFTKGYKYYGPQIHQNGNKLEYGKWELHIAPNQDGSCALRHDSRVQIIVNEHLYRMSPWATYVKPHEGFTYQHFIYRPTEAYQFKHPKVARPASLRIYECHVGIATPDGRVGTYNEFRDNVLPRIKNQGYNAIQLMAIMEHAYYASFGYQVTNFFAASSRYGTPCELKQLIDRAHEMGLYILLDVVHSHASKNTLDGLNEFDGTNAGYFHDGPRGTHPLWDSRLFNYSQTEVLRFLLSNLRWYQEEYQFDGFR</sequence>